<dbReference type="GO" id="GO:0006304">
    <property type="term" value="P:DNA modification"/>
    <property type="evidence" value="ECO:0007669"/>
    <property type="project" value="InterPro"/>
</dbReference>
<name>A0A2T5FW89_9SPHN</name>
<dbReference type="SUPFAM" id="SSF53335">
    <property type="entry name" value="S-adenosyl-L-methionine-dependent methyltransferases"/>
    <property type="match status" value="1"/>
</dbReference>
<dbReference type="GO" id="GO:0032259">
    <property type="term" value="P:methylation"/>
    <property type="evidence" value="ECO:0007669"/>
    <property type="project" value="UniProtKB-KW"/>
</dbReference>
<dbReference type="NCBIfam" id="NF033452">
    <property type="entry name" value="BREX_1_MTaseX"/>
    <property type="match status" value="1"/>
</dbReference>
<dbReference type="InterPro" id="IPR029063">
    <property type="entry name" value="SAM-dependent_MTases_sf"/>
</dbReference>
<dbReference type="Gene3D" id="3.40.50.150">
    <property type="entry name" value="Vaccinia Virus protein VP39"/>
    <property type="match status" value="1"/>
</dbReference>
<dbReference type="InterPro" id="IPR002052">
    <property type="entry name" value="DNA_methylase_N6_adenine_CS"/>
</dbReference>
<dbReference type="InterPro" id="IPR011639">
    <property type="entry name" value="MethylTrfase_TaqI-like_dom"/>
</dbReference>
<proteinExistence type="predicted"/>
<keyword evidence="4" id="KW-0949">S-adenosyl-L-methionine</keyword>
<dbReference type="InterPro" id="IPR050953">
    <property type="entry name" value="N4_N6_ade-DNA_methylase"/>
</dbReference>
<sequence>MDTSKLKPFAQEARRTLKAQVSTRLNLVLAEQSAARREQPKAVAELEAEIARTDREQVVERVAYTWFNRFTALRFMDANGYTRLKVVSPAEGQTRPETLAEAAAGHIDEEVSPAVREKVAALLDGRTPSADAQGEAYRLLLVAACNQWHAVMPFMFEKIADYTELLLPEDLLSADSLLAKARAVMSEDACQDVEIIGWLYQFYISEKKDEVFAGLKKNKKITAENIPAATQLFTPHWIVRYLVENSLGRLWLLNRPGSELAGQMDYYIAQEEPETDFLRIGKPEDIRICDPACGSGHMLTYAFDLLYAIYEEEGYEATEIPDLILSRNLHGIELDDRAGALAAFALAMKAAAKLGRRKFLKLRVQPNVCVMQDVRFTHSEMQDAANVVGRDLFTTEFRETLGQFEQAKNFGSLIVPKLRDPAEVARAVRLRDFGGDLLLREIQERVLKVLEMAEALSPKYSVVVANPPYAGVKGLNPFLAEWLENVFPDSCSDLMTAFMDRCRLLTVPEGTWGMINLPSWMFLASYGELRSRLLLGQKLGSLIHLGRGVFGADFGSVAFIVHNALNQEGRHFLARRLFEKFSLVRSNDQIEALFHDSAFGAYQTKQESLNQIPGAPIAYWLSDNAIEAFERGLPLSTIAPPKQGIKTGENDRFLRLWHEVGYGKSALIENLITTDLAEKKWFPCTKGGQFRRWYGNCDFVLNWQNDGTEIRNFKDDNGKLRSRPQNTQYFFVGGVTWSSLTIGSFSARLLPDHFAFESKGSASPIADKPKIYNVLGFLNSSVVDKLISALSPTVDYSEGAIGKLPIVDLEDSALSIPRKATAIARADWDAAETSWDFSTLPLLSSGHRAETLEATYVRQRAQWQVMTDEMQRLEGENNRIFIDAYGLQDELTGEVPVGEITLTCNPAYRYGLRGTASDREARLRTDTISEFLSYAVGCMFGRYSLDAPGMILANQGEGLAEYLARVPQPSFEVDADNVIPVLEGDWFADDITERFRKFLRVTFGDERFAENLAFIEESLGKDLRRYFTRDFFNDHVKRYKKRPIYWMFSSPKGSFQALIYMHRYRPDTVSVVLNDYLREFRNKLEAHRKGLETLSVSTEATPAQRTKALKEVGEVTKVIEELDGYERDVLYPLATQKIEVDLDDGVKANYPKFGAALKPIKGLSDADD</sequence>
<dbReference type="OrthoDB" id="9806213at2"/>
<comment type="caution">
    <text evidence="7">The sequence shown here is derived from an EMBL/GenBank/DDBJ whole genome shotgun (WGS) entry which is preliminary data.</text>
</comment>
<dbReference type="PRINTS" id="PR00507">
    <property type="entry name" value="N12N6MTFRASE"/>
</dbReference>
<keyword evidence="2 7" id="KW-0489">Methyltransferase</keyword>
<dbReference type="PROSITE" id="PS00092">
    <property type="entry name" value="N6_MTASE"/>
    <property type="match status" value="1"/>
</dbReference>
<keyword evidence="8" id="KW-1185">Reference proteome</keyword>
<dbReference type="PANTHER" id="PTHR33841:SF1">
    <property type="entry name" value="DNA METHYLTRANSFERASE A"/>
    <property type="match status" value="1"/>
</dbReference>
<accession>A0A2T5FW89</accession>
<evidence type="ECO:0000256" key="3">
    <source>
        <dbReference type="ARBA" id="ARBA00022679"/>
    </source>
</evidence>
<dbReference type="Proteomes" id="UP000244162">
    <property type="component" value="Unassembled WGS sequence"/>
</dbReference>
<dbReference type="InterPro" id="IPR047939">
    <property type="entry name" value="BREX_1_PglX"/>
</dbReference>
<organism evidence="7 8">
    <name type="scientific">Sphingomonas oleivorans</name>
    <dbReference type="NCBI Taxonomy" id="1735121"/>
    <lineage>
        <taxon>Bacteria</taxon>
        <taxon>Pseudomonadati</taxon>
        <taxon>Pseudomonadota</taxon>
        <taxon>Alphaproteobacteria</taxon>
        <taxon>Sphingomonadales</taxon>
        <taxon>Sphingomonadaceae</taxon>
        <taxon>Sphingomonas</taxon>
    </lineage>
</organism>
<dbReference type="EMBL" id="NWBU01000010">
    <property type="protein sequence ID" value="PTQ10050.1"/>
    <property type="molecule type" value="Genomic_DNA"/>
</dbReference>
<gene>
    <name evidence="7" type="ORF">CLG96_12990</name>
</gene>
<feature type="domain" description="Type II methyltransferase M.TaqI-like" evidence="6">
    <location>
        <begin position="328"/>
        <end position="550"/>
    </location>
</feature>
<dbReference type="PANTHER" id="PTHR33841">
    <property type="entry name" value="DNA METHYLTRANSFERASE YEEA-RELATED"/>
    <property type="match status" value="1"/>
</dbReference>
<dbReference type="GO" id="GO:0009007">
    <property type="term" value="F:site-specific DNA-methyltransferase (adenine-specific) activity"/>
    <property type="evidence" value="ECO:0007669"/>
    <property type="project" value="UniProtKB-EC"/>
</dbReference>
<evidence type="ECO:0000256" key="5">
    <source>
        <dbReference type="ARBA" id="ARBA00047942"/>
    </source>
</evidence>
<comment type="catalytic activity">
    <reaction evidence="5">
        <text>a 2'-deoxyadenosine in DNA + S-adenosyl-L-methionine = an N(6)-methyl-2'-deoxyadenosine in DNA + S-adenosyl-L-homocysteine + H(+)</text>
        <dbReference type="Rhea" id="RHEA:15197"/>
        <dbReference type="Rhea" id="RHEA-COMP:12418"/>
        <dbReference type="Rhea" id="RHEA-COMP:12419"/>
        <dbReference type="ChEBI" id="CHEBI:15378"/>
        <dbReference type="ChEBI" id="CHEBI:57856"/>
        <dbReference type="ChEBI" id="CHEBI:59789"/>
        <dbReference type="ChEBI" id="CHEBI:90615"/>
        <dbReference type="ChEBI" id="CHEBI:90616"/>
        <dbReference type="EC" id="2.1.1.72"/>
    </reaction>
</comment>
<evidence type="ECO:0000259" key="6">
    <source>
        <dbReference type="Pfam" id="PF07669"/>
    </source>
</evidence>
<dbReference type="GO" id="GO:0003676">
    <property type="term" value="F:nucleic acid binding"/>
    <property type="evidence" value="ECO:0007669"/>
    <property type="project" value="InterPro"/>
</dbReference>
<evidence type="ECO:0000256" key="2">
    <source>
        <dbReference type="ARBA" id="ARBA00022603"/>
    </source>
</evidence>
<evidence type="ECO:0000256" key="1">
    <source>
        <dbReference type="ARBA" id="ARBA00011900"/>
    </source>
</evidence>
<evidence type="ECO:0000313" key="8">
    <source>
        <dbReference type="Proteomes" id="UP000244162"/>
    </source>
</evidence>
<evidence type="ECO:0000256" key="4">
    <source>
        <dbReference type="ARBA" id="ARBA00022691"/>
    </source>
</evidence>
<protein>
    <recommendedName>
        <fullName evidence="1">site-specific DNA-methyltransferase (adenine-specific)</fullName>
        <ecNumber evidence="1">2.1.1.72</ecNumber>
    </recommendedName>
</protein>
<dbReference type="AlphaFoldDB" id="A0A2T5FW89"/>
<dbReference type="Pfam" id="PF07669">
    <property type="entry name" value="Eco57I"/>
    <property type="match status" value="1"/>
</dbReference>
<evidence type="ECO:0000313" key="7">
    <source>
        <dbReference type="EMBL" id="PTQ10050.1"/>
    </source>
</evidence>
<reference evidence="7 8" key="1">
    <citation type="submission" date="2017-09" db="EMBL/GenBank/DDBJ databases">
        <title>Sphingomonas panjinensis sp.nov., isolated from oil-contaminated soil.</title>
        <authorList>
            <person name="Wang L."/>
            <person name="Chen L."/>
        </authorList>
    </citation>
    <scope>NUCLEOTIDE SEQUENCE [LARGE SCALE GENOMIC DNA]</scope>
    <source>
        <strain evidence="7 8">FW-11</strain>
    </source>
</reference>
<dbReference type="EC" id="2.1.1.72" evidence="1"/>
<keyword evidence="3 7" id="KW-0808">Transferase</keyword>
<dbReference type="RefSeq" id="WP_107968398.1">
    <property type="nucleotide sequence ID" value="NZ_NWBU01000010.1"/>
</dbReference>